<reference evidence="1 2" key="1">
    <citation type="submission" date="2019-08" db="EMBL/GenBank/DDBJ databases">
        <authorList>
            <person name="Peeters C."/>
        </authorList>
    </citation>
    <scope>NUCLEOTIDE SEQUENCE [LARGE SCALE GENOMIC DNA]</scope>
    <source>
        <strain evidence="1 2">LMG 31114</strain>
    </source>
</reference>
<keyword evidence="2" id="KW-1185">Reference proteome</keyword>
<dbReference type="AlphaFoldDB" id="A0A5E4RJI1"/>
<dbReference type="RefSeq" id="WP_150677644.1">
    <property type="nucleotide sequence ID" value="NZ_CABPSK010000001.1"/>
</dbReference>
<dbReference type="GeneID" id="300402278"/>
<sequence length="226" mass="24513">MNLRLTEAVAFEKFAMRSTVPLFLNWDGRGVALVGTGTLFEIAGRFFIVTALHIFAGFAEAHFQELAFSDDPIDGNLHTFGSTTIAKSVPDHHDVAVVELLDQTTIGKLRTGWRFLTLDNVGLPTSTLRDGALLLAGYPRSDHSPEDGWVANGKVRGRFVSAYSQRIPTIPANADQPADLGIDIFCDYGRTATTLDVARHCHTATAGSQRGICVGIQRVDGRDLDA</sequence>
<name>A0A5E4RJI1_9BURK</name>
<dbReference type="OrthoDB" id="8482167at2"/>
<evidence type="ECO:0000313" key="1">
    <source>
        <dbReference type="EMBL" id="VVD63011.1"/>
    </source>
</evidence>
<protein>
    <submittedName>
        <fullName evidence="1">Uncharacterized protein</fullName>
    </submittedName>
</protein>
<proteinExistence type="predicted"/>
<evidence type="ECO:0000313" key="2">
    <source>
        <dbReference type="Proteomes" id="UP000366945"/>
    </source>
</evidence>
<dbReference type="EMBL" id="CABPSK010000001">
    <property type="protein sequence ID" value="VVD63011.1"/>
    <property type="molecule type" value="Genomic_DNA"/>
</dbReference>
<accession>A0A5E4RJI1</accession>
<organism evidence="1 2">
    <name type="scientific">Pandoraea pneumonica</name>
    <dbReference type="NCBI Taxonomy" id="2508299"/>
    <lineage>
        <taxon>Bacteria</taxon>
        <taxon>Pseudomonadati</taxon>
        <taxon>Pseudomonadota</taxon>
        <taxon>Betaproteobacteria</taxon>
        <taxon>Burkholderiales</taxon>
        <taxon>Burkholderiaceae</taxon>
        <taxon>Pandoraea</taxon>
    </lineage>
</organism>
<dbReference type="Proteomes" id="UP000366945">
    <property type="component" value="Unassembled WGS sequence"/>
</dbReference>
<gene>
    <name evidence="1" type="ORF">PPN31114_00201</name>
</gene>